<name>A0A940S9V7_9PROT</name>
<accession>A0A940S9V7</accession>
<feature type="region of interest" description="Disordered" evidence="1">
    <location>
        <begin position="1"/>
        <end position="20"/>
    </location>
</feature>
<dbReference type="RefSeq" id="WP_209376347.1">
    <property type="nucleotide sequence ID" value="NZ_JAGIZA010000018.1"/>
</dbReference>
<comment type="caution">
    <text evidence="2">The sequence shown here is derived from an EMBL/GenBank/DDBJ whole genome shotgun (WGS) entry which is preliminary data.</text>
</comment>
<dbReference type="InterPro" id="IPR053714">
    <property type="entry name" value="Iso_Racemase_Enz_sf"/>
</dbReference>
<organism evidence="2 3">
    <name type="scientific">Roseomonas indoligenes</name>
    <dbReference type="NCBI Taxonomy" id="2820811"/>
    <lineage>
        <taxon>Bacteria</taxon>
        <taxon>Pseudomonadati</taxon>
        <taxon>Pseudomonadota</taxon>
        <taxon>Alphaproteobacteria</taxon>
        <taxon>Acetobacterales</taxon>
        <taxon>Roseomonadaceae</taxon>
        <taxon>Roseomonas</taxon>
    </lineage>
</organism>
<dbReference type="EMBL" id="JAGIZA010000018">
    <property type="protein sequence ID" value="MBP0495552.1"/>
    <property type="molecule type" value="Genomic_DNA"/>
</dbReference>
<dbReference type="Gene3D" id="3.40.50.12500">
    <property type="match status" value="1"/>
</dbReference>
<proteinExistence type="predicted"/>
<evidence type="ECO:0000313" key="2">
    <source>
        <dbReference type="EMBL" id="MBP0495552.1"/>
    </source>
</evidence>
<protein>
    <submittedName>
        <fullName evidence="2">Uncharacterized protein</fullName>
    </submittedName>
</protein>
<sequence>MQPATSTVSTRRKAGQAARSVPAAEMWLGKPLILINTATWWHALRANGIENHMEGFGRLLSGF</sequence>
<dbReference type="Proteomes" id="UP000677537">
    <property type="component" value="Unassembled WGS sequence"/>
</dbReference>
<keyword evidence="3" id="KW-1185">Reference proteome</keyword>
<evidence type="ECO:0000256" key="1">
    <source>
        <dbReference type="SAM" id="MobiDB-lite"/>
    </source>
</evidence>
<evidence type="ECO:0000313" key="3">
    <source>
        <dbReference type="Proteomes" id="UP000677537"/>
    </source>
</evidence>
<reference evidence="2" key="1">
    <citation type="submission" date="2021-03" db="EMBL/GenBank/DDBJ databases">
        <authorList>
            <person name="So Y."/>
        </authorList>
    </citation>
    <scope>NUCLEOTIDE SEQUENCE</scope>
    <source>
        <strain evidence="2">SG15</strain>
    </source>
</reference>
<gene>
    <name evidence="2" type="ORF">J5Y10_22390</name>
</gene>
<dbReference type="AlphaFoldDB" id="A0A940S9V7"/>